<reference evidence="3 4" key="1">
    <citation type="submission" date="2021-01" db="EMBL/GenBank/DDBJ databases">
        <title>WGS of actinomycetes isolated from Thailand.</title>
        <authorList>
            <person name="Thawai C."/>
        </authorList>
    </citation>
    <scope>NUCLEOTIDE SEQUENCE [LARGE SCALE GENOMIC DNA]</scope>
    <source>
        <strain evidence="3 4">LPG 2</strain>
    </source>
</reference>
<keyword evidence="4" id="KW-1185">Reference proteome</keyword>
<feature type="region of interest" description="Disordered" evidence="1">
    <location>
        <begin position="1"/>
        <end position="23"/>
    </location>
</feature>
<proteinExistence type="predicted"/>
<evidence type="ECO:0000313" key="3">
    <source>
        <dbReference type="EMBL" id="MBL1079112.1"/>
    </source>
</evidence>
<name>A0ABS1MER6_9NOCA</name>
<feature type="compositionally biased region" description="Low complexity" evidence="1">
    <location>
        <begin position="8"/>
        <end position="23"/>
    </location>
</feature>
<feature type="compositionally biased region" description="Pro residues" evidence="1">
    <location>
        <begin position="100"/>
        <end position="110"/>
    </location>
</feature>
<feature type="compositionally biased region" description="Basic and acidic residues" evidence="1">
    <location>
        <begin position="152"/>
        <end position="161"/>
    </location>
</feature>
<dbReference type="Pfam" id="PF02796">
    <property type="entry name" value="HTH_7"/>
    <property type="match status" value="1"/>
</dbReference>
<dbReference type="Proteomes" id="UP000602198">
    <property type="component" value="Unassembled WGS sequence"/>
</dbReference>
<dbReference type="Gene3D" id="1.10.10.60">
    <property type="entry name" value="Homeodomain-like"/>
    <property type="match status" value="1"/>
</dbReference>
<sequence length="192" mass="20753">MLSAKRYSAASPTSSRSRATRSPRMISTPALCWSFLMRRTSCTFTRLRDLALSAQALIAGPAPDLTARIHAAQVYAALSDPIIIFADHPANRTPRSGPGRSPPPPRPPNPLESTARQPPRPPRTPRPHAAPRSPAPTTGRGRPTAMTPDMIESARRMRDSGTRSIDAIAAAYGVSRATLYRHLATPTDRTTT</sequence>
<dbReference type="EMBL" id="JAERRJ010000014">
    <property type="protein sequence ID" value="MBL1079112.1"/>
    <property type="molecule type" value="Genomic_DNA"/>
</dbReference>
<organism evidence="3 4">
    <name type="scientific">Nocardia acididurans</name>
    <dbReference type="NCBI Taxonomy" id="2802282"/>
    <lineage>
        <taxon>Bacteria</taxon>
        <taxon>Bacillati</taxon>
        <taxon>Actinomycetota</taxon>
        <taxon>Actinomycetes</taxon>
        <taxon>Mycobacteriales</taxon>
        <taxon>Nocardiaceae</taxon>
        <taxon>Nocardia</taxon>
    </lineage>
</organism>
<comment type="caution">
    <text evidence="3">The sequence shown here is derived from an EMBL/GenBank/DDBJ whole genome shotgun (WGS) entry which is preliminary data.</text>
</comment>
<protein>
    <submittedName>
        <fullName evidence="3">Hin recombinase</fullName>
    </submittedName>
</protein>
<feature type="domain" description="Resolvase HTH" evidence="2">
    <location>
        <begin position="141"/>
        <end position="184"/>
    </location>
</feature>
<evidence type="ECO:0000256" key="1">
    <source>
        <dbReference type="SAM" id="MobiDB-lite"/>
    </source>
</evidence>
<dbReference type="InterPro" id="IPR006120">
    <property type="entry name" value="Resolvase_HTH_dom"/>
</dbReference>
<gene>
    <name evidence="3" type="ORF">JK358_32380</name>
</gene>
<evidence type="ECO:0000259" key="2">
    <source>
        <dbReference type="Pfam" id="PF02796"/>
    </source>
</evidence>
<dbReference type="CDD" id="cd00569">
    <property type="entry name" value="HTH_Hin_like"/>
    <property type="match status" value="1"/>
</dbReference>
<dbReference type="SUPFAM" id="SSF46689">
    <property type="entry name" value="Homeodomain-like"/>
    <property type="match status" value="1"/>
</dbReference>
<accession>A0ABS1MER6</accession>
<evidence type="ECO:0000313" key="4">
    <source>
        <dbReference type="Proteomes" id="UP000602198"/>
    </source>
</evidence>
<dbReference type="InterPro" id="IPR009057">
    <property type="entry name" value="Homeodomain-like_sf"/>
</dbReference>
<feature type="region of interest" description="Disordered" evidence="1">
    <location>
        <begin position="88"/>
        <end position="162"/>
    </location>
</feature>